<comment type="caution">
    <text evidence="1">The sequence shown here is derived from an EMBL/GenBank/DDBJ whole genome shotgun (WGS) entry which is preliminary data.</text>
</comment>
<organism evidence="1">
    <name type="scientific">bioreactor metagenome</name>
    <dbReference type="NCBI Taxonomy" id="1076179"/>
    <lineage>
        <taxon>unclassified sequences</taxon>
        <taxon>metagenomes</taxon>
        <taxon>ecological metagenomes</taxon>
    </lineage>
</organism>
<proteinExistence type="predicted"/>
<dbReference type="EMBL" id="VSSQ01129106">
    <property type="protein sequence ID" value="MPN57514.1"/>
    <property type="molecule type" value="Genomic_DNA"/>
</dbReference>
<sequence length="61" mass="7005">MGNVCHKLFSHPIQVFLLGYILQHYYRTGSFSALILKGYNAVSYCRVTVTYEVAFLCLILE</sequence>
<accession>A0A645JAM4</accession>
<protein>
    <submittedName>
        <fullName evidence="1">Uncharacterized protein</fullName>
    </submittedName>
</protein>
<name>A0A645JAM4_9ZZZZ</name>
<reference evidence="1" key="1">
    <citation type="submission" date="2019-08" db="EMBL/GenBank/DDBJ databases">
        <authorList>
            <person name="Kucharzyk K."/>
            <person name="Murdoch R.W."/>
            <person name="Higgins S."/>
            <person name="Loffler F."/>
        </authorList>
    </citation>
    <scope>NUCLEOTIDE SEQUENCE</scope>
</reference>
<gene>
    <name evidence="1" type="ORF">SDC9_205208</name>
</gene>
<dbReference type="AlphaFoldDB" id="A0A645JAM4"/>
<evidence type="ECO:0000313" key="1">
    <source>
        <dbReference type="EMBL" id="MPN57514.1"/>
    </source>
</evidence>